<feature type="non-terminal residue" evidence="9">
    <location>
        <position position="1"/>
    </location>
</feature>
<name>A0A0C9QZ38_9HYME</name>
<accession>A0A0C9QZ38</accession>
<dbReference type="EC" id="2.4.1.-" evidence="8"/>
<keyword evidence="7" id="KW-0472">Membrane</keyword>
<evidence type="ECO:0000256" key="3">
    <source>
        <dbReference type="ARBA" id="ARBA00022679"/>
    </source>
</evidence>
<evidence type="ECO:0000256" key="6">
    <source>
        <dbReference type="ARBA" id="ARBA00022989"/>
    </source>
</evidence>
<comment type="similarity">
    <text evidence="8">Belongs to the glycosyltransferase 22 family.</text>
</comment>
<evidence type="ECO:0000256" key="1">
    <source>
        <dbReference type="ARBA" id="ARBA00004477"/>
    </source>
</evidence>
<dbReference type="PANTHER" id="PTHR22760">
    <property type="entry name" value="GLYCOSYLTRANSFERASE"/>
    <property type="match status" value="1"/>
</dbReference>
<reference evidence="9" key="1">
    <citation type="submission" date="2015-01" db="EMBL/GenBank/DDBJ databases">
        <title>Transcriptome Assembly of Fopius arisanus.</title>
        <authorList>
            <person name="Geib S."/>
        </authorList>
    </citation>
    <scope>NUCLEOTIDE SEQUENCE</scope>
</reference>
<keyword evidence="4" id="KW-0812">Transmembrane</keyword>
<protein>
    <recommendedName>
        <fullName evidence="8">Mannosyltransferase</fullName>
        <ecNumber evidence="8">2.4.1.-</ecNumber>
    </recommendedName>
</protein>
<keyword evidence="6" id="KW-1133">Transmembrane helix</keyword>
<dbReference type="Pfam" id="PF03901">
    <property type="entry name" value="Glyco_transf_22"/>
    <property type="match status" value="1"/>
</dbReference>
<dbReference type="AlphaFoldDB" id="A0A0C9QZ38"/>
<comment type="subcellular location">
    <subcellularLocation>
        <location evidence="1 8">Endoplasmic reticulum membrane</location>
        <topology evidence="1 8">Multi-pass membrane protein</topology>
    </subcellularLocation>
</comment>
<gene>
    <name evidence="9" type="primary">CG12006_0</name>
    <name evidence="9" type="ORF">g.38334</name>
</gene>
<evidence type="ECO:0000256" key="5">
    <source>
        <dbReference type="ARBA" id="ARBA00022824"/>
    </source>
</evidence>
<dbReference type="GO" id="GO:0006506">
    <property type="term" value="P:GPI anchor biosynthetic process"/>
    <property type="evidence" value="ECO:0007669"/>
    <property type="project" value="TreeGrafter"/>
</dbReference>
<dbReference type="GO" id="GO:0005789">
    <property type="term" value="C:endoplasmic reticulum membrane"/>
    <property type="evidence" value="ECO:0007669"/>
    <property type="project" value="UniProtKB-SubCell"/>
</dbReference>
<evidence type="ECO:0000313" key="9">
    <source>
        <dbReference type="EMBL" id="JAG70757.1"/>
    </source>
</evidence>
<evidence type="ECO:0000256" key="7">
    <source>
        <dbReference type="ARBA" id="ARBA00023136"/>
    </source>
</evidence>
<keyword evidence="3" id="KW-0808">Transferase</keyword>
<dbReference type="PANTHER" id="PTHR22760:SF4">
    <property type="entry name" value="GPI MANNOSYLTRANSFERASE 3"/>
    <property type="match status" value="1"/>
</dbReference>
<keyword evidence="5 8" id="KW-0256">Endoplasmic reticulum</keyword>
<evidence type="ECO:0000256" key="8">
    <source>
        <dbReference type="RuleBase" id="RU363075"/>
    </source>
</evidence>
<keyword evidence="2 8" id="KW-0328">Glycosyltransferase</keyword>
<dbReference type="EMBL" id="GBYB01000990">
    <property type="protein sequence ID" value="JAG70757.1"/>
    <property type="molecule type" value="Transcribed_RNA"/>
</dbReference>
<proteinExistence type="inferred from homology"/>
<organism evidence="9">
    <name type="scientific">Fopius arisanus</name>
    <dbReference type="NCBI Taxonomy" id="64838"/>
    <lineage>
        <taxon>Eukaryota</taxon>
        <taxon>Metazoa</taxon>
        <taxon>Ecdysozoa</taxon>
        <taxon>Arthropoda</taxon>
        <taxon>Hexapoda</taxon>
        <taxon>Insecta</taxon>
        <taxon>Pterygota</taxon>
        <taxon>Neoptera</taxon>
        <taxon>Endopterygota</taxon>
        <taxon>Hymenoptera</taxon>
        <taxon>Apocrita</taxon>
        <taxon>Ichneumonoidea</taxon>
        <taxon>Braconidae</taxon>
        <taxon>Opiinae</taxon>
        <taxon>Fopius</taxon>
    </lineage>
</organism>
<sequence length="137" mass="15802">WGCLQSAAATPGEINKITARWWVEFVIYEKSSPGRIPPVMGKELVYLVFWRVLSVFIVQTSDVPDEYWQSLEVAHKLAFGYGHLTWEWHHNIRSYIYPFFISILYRILAAFGMDSPGALTHAPRVLHALLSAFADYR</sequence>
<evidence type="ECO:0000256" key="2">
    <source>
        <dbReference type="ARBA" id="ARBA00022676"/>
    </source>
</evidence>
<dbReference type="GO" id="GO:0000026">
    <property type="term" value="F:alpha-1,2-mannosyltransferase activity"/>
    <property type="evidence" value="ECO:0007669"/>
    <property type="project" value="TreeGrafter"/>
</dbReference>
<dbReference type="InterPro" id="IPR005599">
    <property type="entry name" value="GPI_mannosylTrfase"/>
</dbReference>
<evidence type="ECO:0000256" key="4">
    <source>
        <dbReference type="ARBA" id="ARBA00022692"/>
    </source>
</evidence>